<evidence type="ECO:0000256" key="1">
    <source>
        <dbReference type="SAM" id="MobiDB-lite"/>
    </source>
</evidence>
<gene>
    <name evidence="2" type="ORF">SK128_016089</name>
</gene>
<feature type="region of interest" description="Disordered" evidence="1">
    <location>
        <begin position="30"/>
        <end position="57"/>
    </location>
</feature>
<dbReference type="AlphaFoldDB" id="A0AAN9AH73"/>
<sequence length="90" mass="9723">MTPGGGKMKPGGEGKNTAFGFRACRWKEETKWKTSSKSGRNEHARKGPHLLPGLPTNVSVTTGGLVTLPCRLANLKGRSVSRTVSYRQLV</sequence>
<evidence type="ECO:0008006" key="4">
    <source>
        <dbReference type="Google" id="ProtNLM"/>
    </source>
</evidence>
<evidence type="ECO:0000313" key="2">
    <source>
        <dbReference type="EMBL" id="KAK7086848.1"/>
    </source>
</evidence>
<keyword evidence="3" id="KW-1185">Reference proteome</keyword>
<feature type="compositionally biased region" description="Gly residues" evidence="1">
    <location>
        <begin position="1"/>
        <end position="14"/>
    </location>
</feature>
<dbReference type="EMBL" id="JAXCGZ010000066">
    <property type="protein sequence ID" value="KAK7086848.1"/>
    <property type="molecule type" value="Genomic_DNA"/>
</dbReference>
<evidence type="ECO:0000313" key="3">
    <source>
        <dbReference type="Proteomes" id="UP001381693"/>
    </source>
</evidence>
<protein>
    <recommendedName>
        <fullName evidence="4">Ig-like domain-containing protein</fullName>
    </recommendedName>
</protein>
<reference evidence="2 3" key="1">
    <citation type="submission" date="2023-11" db="EMBL/GenBank/DDBJ databases">
        <title>Halocaridina rubra genome assembly.</title>
        <authorList>
            <person name="Smith C."/>
        </authorList>
    </citation>
    <scope>NUCLEOTIDE SEQUENCE [LARGE SCALE GENOMIC DNA]</scope>
    <source>
        <strain evidence="2">EP-1</strain>
        <tissue evidence="2">Whole</tissue>
    </source>
</reference>
<name>A0AAN9AH73_HALRR</name>
<organism evidence="2 3">
    <name type="scientific">Halocaridina rubra</name>
    <name type="common">Hawaiian red shrimp</name>
    <dbReference type="NCBI Taxonomy" id="373956"/>
    <lineage>
        <taxon>Eukaryota</taxon>
        <taxon>Metazoa</taxon>
        <taxon>Ecdysozoa</taxon>
        <taxon>Arthropoda</taxon>
        <taxon>Crustacea</taxon>
        <taxon>Multicrustacea</taxon>
        <taxon>Malacostraca</taxon>
        <taxon>Eumalacostraca</taxon>
        <taxon>Eucarida</taxon>
        <taxon>Decapoda</taxon>
        <taxon>Pleocyemata</taxon>
        <taxon>Caridea</taxon>
        <taxon>Atyoidea</taxon>
        <taxon>Atyidae</taxon>
        <taxon>Halocaridina</taxon>
    </lineage>
</organism>
<accession>A0AAN9AH73</accession>
<feature type="region of interest" description="Disordered" evidence="1">
    <location>
        <begin position="1"/>
        <end position="20"/>
    </location>
</feature>
<proteinExistence type="predicted"/>
<dbReference type="Proteomes" id="UP001381693">
    <property type="component" value="Unassembled WGS sequence"/>
</dbReference>
<comment type="caution">
    <text evidence="2">The sequence shown here is derived from an EMBL/GenBank/DDBJ whole genome shotgun (WGS) entry which is preliminary data.</text>
</comment>